<dbReference type="Proteomes" id="UP000886595">
    <property type="component" value="Unassembled WGS sequence"/>
</dbReference>
<evidence type="ECO:0000313" key="2">
    <source>
        <dbReference type="EMBL" id="KAG2322781.1"/>
    </source>
</evidence>
<evidence type="ECO:0000256" key="1">
    <source>
        <dbReference type="SAM" id="MobiDB-lite"/>
    </source>
</evidence>
<accession>A0A8X7W4B8</accession>
<name>A0A8X7W4B8_BRACI</name>
<reference evidence="2 3" key="1">
    <citation type="submission" date="2020-02" db="EMBL/GenBank/DDBJ databases">
        <authorList>
            <person name="Ma Q."/>
            <person name="Huang Y."/>
            <person name="Song X."/>
            <person name="Pei D."/>
        </authorList>
    </citation>
    <scope>NUCLEOTIDE SEQUENCE [LARGE SCALE GENOMIC DNA]</scope>
    <source>
        <strain evidence="2">Sxm20200214</strain>
        <tissue evidence="2">Leaf</tissue>
    </source>
</reference>
<comment type="caution">
    <text evidence="2">The sequence shown here is derived from an EMBL/GenBank/DDBJ whole genome shotgun (WGS) entry which is preliminary data.</text>
</comment>
<feature type="region of interest" description="Disordered" evidence="1">
    <location>
        <begin position="1"/>
        <end position="23"/>
    </location>
</feature>
<sequence length="172" mass="19391">MRRETPCDVVPLPDGRSSESVDEEEVGFGFESGLDTQKWTTVPSFKSMVTGRKPDLLKPDLTKLTLTKWSADWRGATELYEQAANGFRASSKYERAKVALEKASKGQEMQASMTTRLGLRRWREMEAAVVTADERRTQPELSNAERPWSQVKLGDCSNGGVAKKKMNYLRLQ</sequence>
<protein>
    <submittedName>
        <fullName evidence="2">Uncharacterized protein</fullName>
    </submittedName>
</protein>
<dbReference type="EMBL" id="JAAMPC010000003">
    <property type="protein sequence ID" value="KAG2322781.1"/>
    <property type="molecule type" value="Genomic_DNA"/>
</dbReference>
<organism evidence="2 3">
    <name type="scientific">Brassica carinata</name>
    <name type="common">Ethiopian mustard</name>
    <name type="synonym">Abyssinian cabbage</name>
    <dbReference type="NCBI Taxonomy" id="52824"/>
    <lineage>
        <taxon>Eukaryota</taxon>
        <taxon>Viridiplantae</taxon>
        <taxon>Streptophyta</taxon>
        <taxon>Embryophyta</taxon>
        <taxon>Tracheophyta</taxon>
        <taxon>Spermatophyta</taxon>
        <taxon>Magnoliopsida</taxon>
        <taxon>eudicotyledons</taxon>
        <taxon>Gunneridae</taxon>
        <taxon>Pentapetalae</taxon>
        <taxon>rosids</taxon>
        <taxon>malvids</taxon>
        <taxon>Brassicales</taxon>
        <taxon>Brassicaceae</taxon>
        <taxon>Brassiceae</taxon>
        <taxon>Brassica</taxon>
    </lineage>
</organism>
<dbReference type="AlphaFoldDB" id="A0A8X7W4B8"/>
<evidence type="ECO:0000313" key="3">
    <source>
        <dbReference type="Proteomes" id="UP000886595"/>
    </source>
</evidence>
<keyword evidence="3" id="KW-1185">Reference proteome</keyword>
<dbReference type="OrthoDB" id="9984275at2759"/>
<proteinExistence type="predicted"/>
<gene>
    <name evidence="2" type="ORF">Bca52824_015994</name>
</gene>
<dbReference type="InterPro" id="IPR011990">
    <property type="entry name" value="TPR-like_helical_dom_sf"/>
</dbReference>
<dbReference type="Gene3D" id="1.25.40.10">
    <property type="entry name" value="Tetratricopeptide repeat domain"/>
    <property type="match status" value="1"/>
</dbReference>
<dbReference type="SUPFAM" id="SSF48452">
    <property type="entry name" value="TPR-like"/>
    <property type="match status" value="1"/>
</dbReference>